<dbReference type="InterPro" id="IPR036188">
    <property type="entry name" value="FAD/NAD-bd_sf"/>
</dbReference>
<dbReference type="RefSeq" id="WP_279652581.1">
    <property type="nucleotide sequence ID" value="NZ_CP122539.1"/>
</dbReference>
<dbReference type="Proteomes" id="UP001232001">
    <property type="component" value="Chromosome"/>
</dbReference>
<organism evidence="2 3">
    <name type="scientific">Tenacibaculum tangerinum</name>
    <dbReference type="NCBI Taxonomy" id="3038772"/>
    <lineage>
        <taxon>Bacteria</taxon>
        <taxon>Pseudomonadati</taxon>
        <taxon>Bacteroidota</taxon>
        <taxon>Flavobacteriia</taxon>
        <taxon>Flavobacteriales</taxon>
        <taxon>Flavobacteriaceae</taxon>
        <taxon>Tenacibaculum</taxon>
    </lineage>
</organism>
<dbReference type="EMBL" id="CP122539">
    <property type="protein sequence ID" value="WGH76718.1"/>
    <property type="molecule type" value="Genomic_DNA"/>
</dbReference>
<evidence type="ECO:0000259" key="1">
    <source>
        <dbReference type="Pfam" id="PF13454"/>
    </source>
</evidence>
<evidence type="ECO:0000313" key="3">
    <source>
        <dbReference type="Proteomes" id="UP001232001"/>
    </source>
</evidence>
<sequence>MASQKRKIAIIGLGPRGGYACERFMVALARKNHLTNIHISLFEQTGDFGNGQVYDVHQNASNWINITERVLNLNEREPIETDSLNIESFPSYKEWASKDYSIISEESPDTYPPRSKIGKFLSQRLQSLLTPLVQSGIASLHQECVQEVQWLDDGKLVINTHKTTHKDFDEILLTIGHQPTKLSKQIQDWEKFVSAKKDIYLFKSPYPISSFLQHKSLEENSTIGIRGFGLAMIDVTRAIANKFGEFVTTNEKTKACEFETERPLKNLLVPFSLDGLPPVPKPLNAHIDNWFTPSQKSLTAFEEQIGDKENQKAAKSPQFLIDAFAPIASTIYSNLPNTQNTFSKKEIEQAIDLWLKDQTYEHPLFLSTKQSAEQSMQDYVGMAIGEKSISLDFCIGQVWRHCQPSIYKALSFNECSNKVFAEIIKLDESTKRYSYGPPVESIQQLIALSNSGVLNLDFVCDPTIDLIDEGWQFTDDKKTITVNLMIDSVLDSPKIRAVRSTLIQNLLSDNLMQAVHDDFGVVTDENGYLVSDDINRKIPIALLGRLAKGTIIGVDAILECFGTRPRQWAIQAAKNHEVFLNQNSN</sequence>
<evidence type="ECO:0000313" key="2">
    <source>
        <dbReference type="EMBL" id="WGH76718.1"/>
    </source>
</evidence>
<feature type="domain" description="FAD-dependent urate hydroxylase HpyO/Asp monooxygenase CreE-like FAD/NAD(P)-binding" evidence="1">
    <location>
        <begin position="9"/>
        <end position="178"/>
    </location>
</feature>
<keyword evidence="3" id="KW-1185">Reference proteome</keyword>
<proteinExistence type="predicted"/>
<name>A0ABY8L5N0_9FLAO</name>
<dbReference type="SUPFAM" id="SSF51905">
    <property type="entry name" value="FAD/NAD(P)-binding domain"/>
    <property type="match status" value="1"/>
</dbReference>
<dbReference type="InterPro" id="IPR038732">
    <property type="entry name" value="HpyO/CreE_NAD-binding"/>
</dbReference>
<dbReference type="Pfam" id="PF13454">
    <property type="entry name" value="NAD_binding_9"/>
    <property type="match status" value="1"/>
</dbReference>
<dbReference type="PANTHER" id="PTHR40254:SF1">
    <property type="entry name" value="BLR0577 PROTEIN"/>
    <property type="match status" value="1"/>
</dbReference>
<dbReference type="InterPro" id="IPR052189">
    <property type="entry name" value="L-asp_N-monooxygenase_NS-form"/>
</dbReference>
<accession>A0ABY8L5N0</accession>
<reference evidence="2 3" key="1">
    <citation type="submission" date="2023-04" db="EMBL/GenBank/DDBJ databases">
        <title>Tenacibaculum tangerinum sp. nov., isolated from sea tidal flat of South Korea.</title>
        <authorList>
            <person name="Lee S.H."/>
            <person name="Kim J.-J."/>
        </authorList>
    </citation>
    <scope>NUCLEOTIDE SEQUENCE [LARGE SCALE GENOMIC DNA]</scope>
    <source>
        <strain evidence="2 3">GRR-S3-23</strain>
    </source>
</reference>
<dbReference type="PANTHER" id="PTHR40254">
    <property type="entry name" value="BLR0577 PROTEIN"/>
    <property type="match status" value="1"/>
</dbReference>
<protein>
    <submittedName>
        <fullName evidence="2">FAD/NAD(P)-binding protein</fullName>
    </submittedName>
</protein>
<gene>
    <name evidence="2" type="ORF">P8625_06060</name>
</gene>